<proteinExistence type="predicted"/>
<name>A0A9N9TQL1_PHYSR</name>
<keyword evidence="1" id="KW-1133">Transmembrane helix</keyword>
<evidence type="ECO:0000313" key="3">
    <source>
        <dbReference type="Proteomes" id="UP001153712"/>
    </source>
</evidence>
<dbReference type="GO" id="GO:0005739">
    <property type="term" value="C:mitochondrion"/>
    <property type="evidence" value="ECO:0007669"/>
    <property type="project" value="InterPro"/>
</dbReference>
<dbReference type="Proteomes" id="UP001153712">
    <property type="component" value="Chromosome 2"/>
</dbReference>
<dbReference type="AlphaFoldDB" id="A0A9N9TQL1"/>
<evidence type="ECO:0008006" key="4">
    <source>
        <dbReference type="Google" id="ProtNLM"/>
    </source>
</evidence>
<dbReference type="PANTHER" id="PTHR12840">
    <property type="entry name" value="NADH-UBIQUINONE OXIDOREDUCTASE ASHI SUBUNIT"/>
    <property type="match status" value="1"/>
</dbReference>
<dbReference type="Pfam" id="PF05821">
    <property type="entry name" value="NDUF_B8"/>
    <property type="match status" value="1"/>
</dbReference>
<keyword evidence="1" id="KW-0472">Membrane</keyword>
<reference evidence="2" key="1">
    <citation type="submission" date="2022-01" db="EMBL/GenBank/DDBJ databases">
        <authorList>
            <person name="King R."/>
        </authorList>
    </citation>
    <scope>NUCLEOTIDE SEQUENCE</scope>
</reference>
<dbReference type="InterPro" id="IPR008699">
    <property type="entry name" value="NDUFB8"/>
</dbReference>
<organism evidence="2 3">
    <name type="scientific">Phyllotreta striolata</name>
    <name type="common">Striped flea beetle</name>
    <name type="synonym">Crioceris striolata</name>
    <dbReference type="NCBI Taxonomy" id="444603"/>
    <lineage>
        <taxon>Eukaryota</taxon>
        <taxon>Metazoa</taxon>
        <taxon>Ecdysozoa</taxon>
        <taxon>Arthropoda</taxon>
        <taxon>Hexapoda</taxon>
        <taxon>Insecta</taxon>
        <taxon>Pterygota</taxon>
        <taxon>Neoptera</taxon>
        <taxon>Endopterygota</taxon>
        <taxon>Coleoptera</taxon>
        <taxon>Polyphaga</taxon>
        <taxon>Cucujiformia</taxon>
        <taxon>Chrysomeloidea</taxon>
        <taxon>Chrysomelidae</taxon>
        <taxon>Galerucinae</taxon>
        <taxon>Alticini</taxon>
        <taxon>Phyllotreta</taxon>
    </lineage>
</organism>
<evidence type="ECO:0000313" key="2">
    <source>
        <dbReference type="EMBL" id="CAG9858460.1"/>
    </source>
</evidence>
<keyword evidence="3" id="KW-1185">Reference proteome</keyword>
<evidence type="ECO:0000256" key="1">
    <source>
        <dbReference type="SAM" id="Phobius"/>
    </source>
</evidence>
<protein>
    <recommendedName>
        <fullName evidence="4">NADH dehydrogenase [ubiquinone] 1 beta subcomplex subunit 8, mitochondrial</fullName>
    </recommendedName>
</protein>
<sequence>MNPLIKSFKTPKLWLKNNAILVTAVRNHWNKDYKPGPYPQTEEERKKAAAKYGLTPKEYDVYADDGMGYGDYPKLPRISMDSKDPFYPWDFPELKRNFNEPMHVEFDLLRDDRYDVNQKLKYSMWMQFAMFVGVVGTLGTIYLLMENVKMFHSAIPKQYPNKGKTHYTFEPLETRES</sequence>
<keyword evidence="1" id="KW-0812">Transmembrane</keyword>
<gene>
    <name evidence="2" type="ORF">PHYEVI_LOCUS4849</name>
</gene>
<feature type="transmembrane region" description="Helical" evidence="1">
    <location>
        <begin position="124"/>
        <end position="145"/>
    </location>
</feature>
<dbReference type="OrthoDB" id="2014058at2759"/>
<accession>A0A9N9TQL1</accession>
<dbReference type="PANTHER" id="PTHR12840:SF1">
    <property type="entry name" value="NADH DEHYDROGENASE [UBIQUINONE] 1 BETA SUBCOMPLEX SUBUNIT 8, MITOCHONDRIAL"/>
    <property type="match status" value="1"/>
</dbReference>
<dbReference type="EMBL" id="OU900095">
    <property type="protein sequence ID" value="CAG9858460.1"/>
    <property type="molecule type" value="Genomic_DNA"/>
</dbReference>